<gene>
    <name evidence="3" type="ORF">KRR39_00830</name>
</gene>
<feature type="region of interest" description="Disordered" evidence="1">
    <location>
        <begin position="382"/>
        <end position="413"/>
    </location>
</feature>
<accession>A0A975Y0G6</accession>
<evidence type="ECO:0000256" key="2">
    <source>
        <dbReference type="SAM" id="Phobius"/>
    </source>
</evidence>
<feature type="transmembrane region" description="Helical" evidence="2">
    <location>
        <begin position="12"/>
        <end position="35"/>
    </location>
</feature>
<keyword evidence="4" id="KW-1185">Reference proteome</keyword>
<proteinExistence type="predicted"/>
<reference evidence="3" key="1">
    <citation type="submission" date="2021-06" db="EMBL/GenBank/DDBJ databases">
        <title>Complete genome sequence of Nocardioides sp. G188.</title>
        <authorList>
            <person name="Im W.-T."/>
        </authorList>
    </citation>
    <scope>NUCLEOTIDE SEQUENCE</scope>
    <source>
        <strain evidence="3">G188</strain>
    </source>
</reference>
<keyword evidence="2" id="KW-0472">Membrane</keyword>
<keyword evidence="2" id="KW-0812">Transmembrane</keyword>
<evidence type="ECO:0000256" key="1">
    <source>
        <dbReference type="SAM" id="MobiDB-lite"/>
    </source>
</evidence>
<dbReference type="AlphaFoldDB" id="A0A975Y0G6"/>
<evidence type="ECO:0000313" key="3">
    <source>
        <dbReference type="EMBL" id="QWZ08453.1"/>
    </source>
</evidence>
<evidence type="ECO:0000313" key="4">
    <source>
        <dbReference type="Proteomes" id="UP000683575"/>
    </source>
</evidence>
<organism evidence="3 4">
    <name type="scientific">Nocardioides panacis</name>
    <dbReference type="NCBI Taxonomy" id="2849501"/>
    <lineage>
        <taxon>Bacteria</taxon>
        <taxon>Bacillati</taxon>
        <taxon>Actinomycetota</taxon>
        <taxon>Actinomycetes</taxon>
        <taxon>Propionibacteriales</taxon>
        <taxon>Nocardioidaceae</taxon>
        <taxon>Nocardioides</taxon>
    </lineage>
</organism>
<feature type="compositionally biased region" description="Polar residues" evidence="1">
    <location>
        <begin position="382"/>
        <end position="404"/>
    </location>
</feature>
<name>A0A975Y0G6_9ACTN</name>
<protein>
    <submittedName>
        <fullName evidence="3">Uncharacterized protein</fullName>
    </submittedName>
</protein>
<dbReference type="EMBL" id="CP077062">
    <property type="protein sequence ID" value="QWZ08453.1"/>
    <property type="molecule type" value="Genomic_DNA"/>
</dbReference>
<sequence>MSRQLRDVREDDSGAMLIVALIIITSIAVVTGALLTQGSASFRATAALKGVAGTSYSGDTAAKVAVNNLRLGAKAPGWVTPTFPGPWFDGSTPTWVYTNNADGAGCFGADGTAPKNTLELKDLYPKAGDQTAATSARVECTAIPGTGIFSGVGVDNPDPTDAFAQALTTVGTTGTLQGMTLKPLGSGNQAAMPVRGGIASKSYINVTSGALVTDGSVKAEGTCTGQIVSNPAAVCNAPGTVAVPTAPAAPLTSVPAYQNPSSYASPNCIFQPGFYNNAKALSDAVNTCATAKFASGKYYFDFRDEEQGTGTNEWKIDTKVIGGEYATGVIPGACKSPIINDPVNGVQLVFGATSRITVTDTAHVELCGPSNGGDPPVTLYQEPTGSTESATPLASASAGAVSQLTGNGGGNKWTTGVVAPPTTSIKDAFAAADTKTVSWTVGGNNDDVGVDLSDFAGLNTIPAGADVSSAVLQVKYTKTSLKPLAVTVATQTPADVAITAPDATGWGQADVAGQLRGLLASGALDAARPLLQLRMMNANKDDILTIDAVKLTVTYVKASLRAAQDVKLVNDPGANFHGEFVVQGATYAPMGFIDLDPGSYTTALVAFRWGLLASGVNLKAQPSQQFGYPLVSVPVAGHGLGNRVTVVDLEVYVCVQQGSCATGGTHALTVRAMVTDPQYTAWGSGPARPEPGRRQVQVLSWSEQR</sequence>
<dbReference type="KEGG" id="nps:KRR39_00830"/>
<keyword evidence="2" id="KW-1133">Transmembrane helix</keyword>
<dbReference type="RefSeq" id="WP_216939943.1">
    <property type="nucleotide sequence ID" value="NZ_CP077062.1"/>
</dbReference>
<dbReference type="Proteomes" id="UP000683575">
    <property type="component" value="Chromosome"/>
</dbReference>